<keyword evidence="2 7" id="KW-0963">Cytoplasm</keyword>
<feature type="domain" description="S1 motif" evidence="9">
    <location>
        <begin position="730"/>
        <end position="811"/>
    </location>
</feature>
<evidence type="ECO:0000256" key="6">
    <source>
        <dbReference type="ARBA" id="ARBA00022884"/>
    </source>
</evidence>
<accession>A0ABZ0PMP0</accession>
<evidence type="ECO:0000313" key="11">
    <source>
        <dbReference type="Proteomes" id="UP001305521"/>
    </source>
</evidence>
<dbReference type="PANTHER" id="PTHR23355">
    <property type="entry name" value="RIBONUCLEASE"/>
    <property type="match status" value="1"/>
</dbReference>
<dbReference type="HAMAP" id="MF_01895">
    <property type="entry name" value="RNase_R"/>
    <property type="match status" value="1"/>
</dbReference>
<evidence type="ECO:0000256" key="2">
    <source>
        <dbReference type="ARBA" id="ARBA00022490"/>
    </source>
</evidence>
<dbReference type="InterPro" id="IPR011805">
    <property type="entry name" value="RNase_R"/>
</dbReference>
<dbReference type="Gene3D" id="2.40.50.140">
    <property type="entry name" value="Nucleic acid-binding proteins"/>
    <property type="match status" value="1"/>
</dbReference>
<gene>
    <name evidence="7 10" type="primary">rnr</name>
    <name evidence="10" type="ORF">R9Z33_06845</name>
</gene>
<comment type="similarity">
    <text evidence="7">Belongs to the RNR ribonuclease family. RNase R subfamily.</text>
</comment>
<reference evidence="10 11" key="1">
    <citation type="submission" date="2023-11" db="EMBL/GenBank/DDBJ databases">
        <title>Arctic aerobic anoxygenic photoheterotroph Sediminicoccus rosea KRV36 adapts its photosynthesis to long days of polar summer.</title>
        <authorList>
            <person name="Tomasch J."/>
            <person name="Kopejtka K."/>
            <person name="Bily T."/>
            <person name="Gardiner A.T."/>
            <person name="Gardian Z."/>
            <person name="Shivaramu S."/>
            <person name="Koblizek M."/>
            <person name="Engelhardt F."/>
            <person name="Kaftan D."/>
        </authorList>
    </citation>
    <scope>NUCLEOTIDE SEQUENCE [LARGE SCALE GENOMIC DNA]</scope>
    <source>
        <strain evidence="10 11">R-30</strain>
    </source>
</reference>
<dbReference type="InterPro" id="IPR003029">
    <property type="entry name" value="S1_domain"/>
</dbReference>
<dbReference type="Pfam" id="PF17876">
    <property type="entry name" value="CSD2"/>
    <property type="match status" value="1"/>
</dbReference>
<keyword evidence="11" id="KW-1185">Reference proteome</keyword>
<protein>
    <recommendedName>
        <fullName evidence="7">Ribonuclease R</fullName>
        <shortName evidence="7">RNase R</shortName>
        <ecNumber evidence="7">3.1.13.1</ecNumber>
    </recommendedName>
</protein>
<comment type="subcellular location">
    <subcellularLocation>
        <location evidence="7">Cytoplasm</location>
    </subcellularLocation>
</comment>
<dbReference type="PROSITE" id="PS01175">
    <property type="entry name" value="RIBONUCLEASE_II"/>
    <property type="match status" value="1"/>
</dbReference>
<dbReference type="RefSeq" id="WP_318650558.1">
    <property type="nucleotide sequence ID" value="NZ_CP137852.1"/>
</dbReference>
<dbReference type="Proteomes" id="UP001305521">
    <property type="component" value="Chromosome"/>
</dbReference>
<sequence>MPRSGPPAKGQKARKSNAKRRADGLSAPPPPPKAKTGRAKVKSAPKGAPLPSKADLKLFLTSMGGRVGKSEIARHFGLHTEQRPALRQLLSEMKFDGSAKPVGKRTFAGEAAGAPVPVAAPPPNVAPGQRFKPAAPGRAFTKTDRGTPPDRNGPPARGRLPRRIEAEAPEEAPRPRPTRLPETAVVEVFGTDPDGDPIARPVGWEGEGRPVIYMHPERRGQTALAAGERVLAKLRHITGEKYEGRTLKRLGAVEDRRRILGVFQDGRIIPTDRRQKAEWTVPPGETGGAHGGEIVLAESLPSTGFGLRPARIVERLGRLGEPRSVSLICIHAHGIPELFTAEAEEQAERARALPLAKRTDLREMPLITIDGEDARDFDDAVFAEPEGDGWKVVVAIADVAHYVTPGSALDRDAWARGNSVYFPDRVVPMLPEALSNGWCSLKPQEERGCLFVEMHFDGSGTKTRHKFGRGLMRSFARTTYEQIQALQDAGGELESVPEGHVGRLYGAFRALLSARERRGTLDLDLPERRVMLDAEGNVTAVIPRARLDSHRLIEEFMVAANVCAAEELERLGQPCMYRIHAPPSEEKYNSLKEFLATLGLSLNPVGQLQPRDFQRLLDKVKEMPEARMVNETVLRSQSQAAYDPDNIGHFGLALPRYAHFTSPIRRYADLLVHRALIRGLKLGADGLSEPETARFPETAEHITATERRAAAAERDAVDRYLAAYLADRVGATFAARVSGIHAFGVFVTLTETGASGFVPMKALPQDHWIVSEDKRSVVGRHSRQVIRLADEVEARLREANAQTGSLVFELMMGGAPARMRGGRKRKG</sequence>
<evidence type="ECO:0000256" key="1">
    <source>
        <dbReference type="ARBA" id="ARBA00001849"/>
    </source>
</evidence>
<dbReference type="CDD" id="cd00164">
    <property type="entry name" value="S1_like"/>
    <property type="match status" value="1"/>
</dbReference>
<dbReference type="PROSITE" id="PS50126">
    <property type="entry name" value="S1"/>
    <property type="match status" value="1"/>
</dbReference>
<dbReference type="InterPro" id="IPR022966">
    <property type="entry name" value="RNase_II/R_CS"/>
</dbReference>
<dbReference type="InterPro" id="IPR040476">
    <property type="entry name" value="CSD2"/>
</dbReference>
<keyword evidence="6 7" id="KW-0694">RNA-binding</keyword>
<evidence type="ECO:0000256" key="5">
    <source>
        <dbReference type="ARBA" id="ARBA00022839"/>
    </source>
</evidence>
<organism evidence="10 11">
    <name type="scientific">Sediminicoccus rosea</name>
    <dbReference type="NCBI Taxonomy" id="1225128"/>
    <lineage>
        <taxon>Bacteria</taxon>
        <taxon>Pseudomonadati</taxon>
        <taxon>Pseudomonadota</taxon>
        <taxon>Alphaproteobacteria</taxon>
        <taxon>Acetobacterales</taxon>
        <taxon>Roseomonadaceae</taxon>
        <taxon>Sediminicoccus</taxon>
    </lineage>
</organism>
<dbReference type="InterPro" id="IPR050180">
    <property type="entry name" value="RNR_Ribonuclease"/>
</dbReference>
<evidence type="ECO:0000256" key="8">
    <source>
        <dbReference type="SAM" id="MobiDB-lite"/>
    </source>
</evidence>
<dbReference type="InterPro" id="IPR012340">
    <property type="entry name" value="NA-bd_OB-fold"/>
</dbReference>
<dbReference type="EMBL" id="CP137852">
    <property type="protein sequence ID" value="WPB86588.1"/>
    <property type="molecule type" value="Genomic_DNA"/>
</dbReference>
<comment type="catalytic activity">
    <reaction evidence="1 7">
        <text>Exonucleolytic cleavage in the 3'- to 5'-direction to yield nucleoside 5'-phosphates.</text>
        <dbReference type="EC" id="3.1.13.1"/>
    </reaction>
</comment>
<evidence type="ECO:0000259" key="9">
    <source>
        <dbReference type="PROSITE" id="PS50126"/>
    </source>
</evidence>
<feature type="region of interest" description="Disordered" evidence="8">
    <location>
        <begin position="1"/>
        <end position="53"/>
    </location>
</feature>
<evidence type="ECO:0000256" key="4">
    <source>
        <dbReference type="ARBA" id="ARBA00022801"/>
    </source>
</evidence>
<dbReference type="InterPro" id="IPR004476">
    <property type="entry name" value="RNase_II/RNase_R"/>
</dbReference>
<evidence type="ECO:0000256" key="7">
    <source>
        <dbReference type="HAMAP-Rule" id="MF_01895"/>
    </source>
</evidence>
<comment type="function">
    <text evidence="7">3'-5' exoribonuclease that releases 5'-nucleoside monophosphates and is involved in maturation of structured RNAs.</text>
</comment>
<dbReference type="PANTHER" id="PTHR23355:SF9">
    <property type="entry name" value="DIS3-LIKE EXONUCLEASE 2"/>
    <property type="match status" value="1"/>
</dbReference>
<dbReference type="SMART" id="SM00955">
    <property type="entry name" value="RNB"/>
    <property type="match status" value="1"/>
</dbReference>
<evidence type="ECO:0000313" key="10">
    <source>
        <dbReference type="EMBL" id="WPB86588.1"/>
    </source>
</evidence>
<dbReference type="NCBIfam" id="TIGR00358">
    <property type="entry name" value="3_prime_RNase"/>
    <property type="match status" value="1"/>
</dbReference>
<keyword evidence="3 7" id="KW-0540">Nuclease</keyword>
<name>A0ABZ0PMP0_9PROT</name>
<proteinExistence type="inferred from homology"/>
<feature type="compositionally biased region" description="Basic and acidic residues" evidence="8">
    <location>
        <begin position="162"/>
        <end position="174"/>
    </location>
</feature>
<dbReference type="EC" id="3.1.13.1" evidence="7"/>
<feature type="region of interest" description="Disordered" evidence="8">
    <location>
        <begin position="114"/>
        <end position="180"/>
    </location>
</feature>
<keyword evidence="5 7" id="KW-0269">Exonuclease</keyword>
<dbReference type="SUPFAM" id="SSF50249">
    <property type="entry name" value="Nucleic acid-binding proteins"/>
    <property type="match status" value="2"/>
</dbReference>
<keyword evidence="4 7" id="KW-0378">Hydrolase</keyword>
<dbReference type="Pfam" id="PF00575">
    <property type="entry name" value="S1"/>
    <property type="match status" value="1"/>
</dbReference>
<dbReference type="InterPro" id="IPR001900">
    <property type="entry name" value="RNase_II/R"/>
</dbReference>
<dbReference type="Pfam" id="PF00773">
    <property type="entry name" value="RNB"/>
    <property type="match status" value="1"/>
</dbReference>
<dbReference type="NCBIfam" id="TIGR02063">
    <property type="entry name" value="RNase_R"/>
    <property type="match status" value="1"/>
</dbReference>
<evidence type="ECO:0000256" key="3">
    <source>
        <dbReference type="ARBA" id="ARBA00022722"/>
    </source>
</evidence>
<dbReference type="SMART" id="SM00316">
    <property type="entry name" value="S1"/>
    <property type="match status" value="1"/>
</dbReference>